<sequence>MSKKHDYFIINSAYKKIKSYPILIELKCGIFCSGKILKFGENLNIFIEKAVLSTENGFIFKEISVLFINGKTIKVIKFV</sequence>
<dbReference type="GO" id="GO:1990904">
    <property type="term" value="C:ribonucleoprotein complex"/>
    <property type="evidence" value="ECO:0007669"/>
    <property type="project" value="UniProtKB-KW"/>
</dbReference>
<name>J7GAN4_9CRYP</name>
<geneLocation type="nucleomorph" evidence="1"/>
<dbReference type="Proteomes" id="UP000243348">
    <property type="component" value="Nucleomorph 2"/>
</dbReference>
<dbReference type="InterPro" id="IPR010920">
    <property type="entry name" value="LSM_dom_sf"/>
</dbReference>
<organism evidence="1 2">
    <name type="scientific">Chroomonas mesostigmatica CCMP1168</name>
    <dbReference type="NCBI Taxonomy" id="1195612"/>
    <lineage>
        <taxon>Eukaryota</taxon>
        <taxon>Cryptophyceae</taxon>
        <taxon>Pyrenomonadales</taxon>
        <taxon>Chroomonadaceae</taxon>
        <taxon>Chroomonas</taxon>
    </lineage>
</organism>
<reference evidence="1 2" key="1">
    <citation type="journal article" date="2012" name="Genome Biol. Evol.">
        <title>Nucleomorph genome sequence of the cryptophyte alga Chroomonas mesostigmatica CCMP1168 reveals lineage-specific gene loss and genome complexity.</title>
        <authorList>
            <person name="Moore C.E."/>
            <person name="Curtis B."/>
            <person name="Mills T."/>
            <person name="Tanifuji G."/>
            <person name="Archibald J.M."/>
        </authorList>
    </citation>
    <scope>NUCLEOTIDE SEQUENCE [LARGE SCALE GENOMIC DNA]</scope>
    <source>
        <strain evidence="1 2">CCMP1168</strain>
    </source>
</reference>
<evidence type="ECO:0000313" key="1">
    <source>
        <dbReference type="EMBL" id="AFP65530.1"/>
    </source>
</evidence>
<dbReference type="AlphaFoldDB" id="J7GAN4"/>
<dbReference type="EMBL" id="CP003681">
    <property type="protein sequence ID" value="AFP65530.1"/>
    <property type="molecule type" value="Genomic_DNA"/>
</dbReference>
<gene>
    <name evidence="1" type="primary">snrpD</name>
    <name evidence="1" type="ORF">CMESO_363</name>
</gene>
<keyword evidence="1" id="KW-0542">Nucleomorph</keyword>
<dbReference type="Gene3D" id="2.30.30.100">
    <property type="match status" value="1"/>
</dbReference>
<dbReference type="SUPFAM" id="SSF50182">
    <property type="entry name" value="Sm-like ribonucleoproteins"/>
    <property type="match status" value="1"/>
</dbReference>
<protein>
    <submittedName>
        <fullName evidence="1">Small nuclear ribonucleoprotein D-like protein</fullName>
    </submittedName>
</protein>
<proteinExistence type="predicted"/>
<keyword evidence="1" id="KW-0687">Ribonucleoprotein</keyword>
<evidence type="ECO:0000313" key="2">
    <source>
        <dbReference type="Proteomes" id="UP000243348"/>
    </source>
</evidence>
<accession>J7GAN4</accession>